<dbReference type="RefSeq" id="WP_013840156.1">
    <property type="nucleotide sequence ID" value="NC_015589.1"/>
</dbReference>
<gene>
    <name evidence="2" type="ordered locus">Desru_0073</name>
</gene>
<dbReference type="OrthoDB" id="9798833at2"/>
<reference evidence="3" key="1">
    <citation type="submission" date="2011-05" db="EMBL/GenBank/DDBJ databases">
        <title>Complete sequence of Desulfotomaculum ruminis DSM 2154.</title>
        <authorList>
            <person name="Lucas S."/>
            <person name="Copeland A."/>
            <person name="Lapidus A."/>
            <person name="Cheng J.-F."/>
            <person name="Goodwin L."/>
            <person name="Pitluck S."/>
            <person name="Lu M."/>
            <person name="Detter J.C."/>
            <person name="Han C."/>
            <person name="Tapia R."/>
            <person name="Land M."/>
            <person name="Hauser L."/>
            <person name="Kyrpides N."/>
            <person name="Ivanova N."/>
            <person name="Mikhailova N."/>
            <person name="Pagani I."/>
            <person name="Stams A.J.M."/>
            <person name="Plugge C.M."/>
            <person name="Muyzer G."/>
            <person name="Kuever J."/>
            <person name="Parshina S.N."/>
            <person name="Ivanova A.E."/>
            <person name="Nazina T.N."/>
            <person name="Brambilla E."/>
            <person name="Spring S."/>
            <person name="Klenk H.-P."/>
            <person name="Woyke T."/>
        </authorList>
    </citation>
    <scope>NUCLEOTIDE SEQUENCE [LARGE SCALE GENOMIC DNA]</scope>
    <source>
        <strain evidence="3">ATCC 23193 / DSM 2154 / NCIB 8452 / DL</strain>
    </source>
</reference>
<evidence type="ECO:0000259" key="1">
    <source>
        <dbReference type="PROSITE" id="PS51832"/>
    </source>
</evidence>
<evidence type="ECO:0000313" key="2">
    <source>
        <dbReference type="EMBL" id="AEG58374.1"/>
    </source>
</evidence>
<dbReference type="InterPro" id="IPR003607">
    <property type="entry name" value="HD/PDEase_dom"/>
</dbReference>
<dbReference type="NCBIfam" id="TIGR00277">
    <property type="entry name" value="HDIG"/>
    <property type="match status" value="1"/>
</dbReference>
<dbReference type="AlphaFoldDB" id="F6DLT1"/>
<dbReference type="CDD" id="cd00077">
    <property type="entry name" value="HDc"/>
    <property type="match status" value="1"/>
</dbReference>
<dbReference type="PROSITE" id="PS51832">
    <property type="entry name" value="HD_GYP"/>
    <property type="match status" value="1"/>
</dbReference>
<dbReference type="Proteomes" id="UP000009234">
    <property type="component" value="Chromosome"/>
</dbReference>
<dbReference type="GO" id="GO:0016787">
    <property type="term" value="F:hydrolase activity"/>
    <property type="evidence" value="ECO:0007669"/>
    <property type="project" value="UniProtKB-KW"/>
</dbReference>
<dbReference type="Pfam" id="PF13487">
    <property type="entry name" value="HD_5"/>
    <property type="match status" value="1"/>
</dbReference>
<dbReference type="HOGENOM" id="CLU_000445_92_3_9"/>
<evidence type="ECO:0000313" key="3">
    <source>
        <dbReference type="Proteomes" id="UP000009234"/>
    </source>
</evidence>
<dbReference type="SMART" id="SM00471">
    <property type="entry name" value="HDc"/>
    <property type="match status" value="1"/>
</dbReference>
<dbReference type="EMBL" id="CP002780">
    <property type="protein sequence ID" value="AEG58374.1"/>
    <property type="molecule type" value="Genomic_DNA"/>
</dbReference>
<dbReference type="Gene3D" id="1.10.3210.10">
    <property type="entry name" value="Hypothetical protein af1432"/>
    <property type="match status" value="1"/>
</dbReference>
<sequence length="187" mass="21334">MLKKQTTFLGITDLSSLAYLDLDMDTRDHCYKVAHYASAIAVAMGNQYSCQVFLAALLHDIGKSKIAKEILCKPGELTPKEWELIKRHPVMGYHLIKENPSLMPFKEIVLYHHERFDGKGYPCGLMGYDIPLTARMISIADAFDTMTSTRVYREQISVEQALQELIHCSGTQFDPELVRIFVDLFKE</sequence>
<dbReference type="InterPro" id="IPR037522">
    <property type="entry name" value="HD_GYP_dom"/>
</dbReference>
<keyword evidence="3" id="KW-1185">Reference proteome</keyword>
<feature type="domain" description="HD-GYP" evidence="1">
    <location>
        <begin position="4"/>
        <end position="187"/>
    </location>
</feature>
<reference evidence="2 3" key="2">
    <citation type="journal article" date="2012" name="Stand. Genomic Sci.">
        <title>Complete genome sequence of the sulfate-reducing firmicute Desulfotomaculum ruminis type strain (DL(T)).</title>
        <authorList>
            <person name="Spring S."/>
            <person name="Visser M."/>
            <person name="Lu M."/>
            <person name="Copeland A."/>
            <person name="Lapidus A."/>
            <person name="Lucas S."/>
            <person name="Cheng J.F."/>
            <person name="Han C."/>
            <person name="Tapia R."/>
            <person name="Goodwin L.A."/>
            <person name="Pitluck S."/>
            <person name="Ivanova N."/>
            <person name="Land M."/>
            <person name="Hauser L."/>
            <person name="Larimer F."/>
            <person name="Rohde M."/>
            <person name="Goker M."/>
            <person name="Detter J.C."/>
            <person name="Kyrpides N.C."/>
            <person name="Woyke T."/>
            <person name="Schaap P.J."/>
            <person name="Plugge C.M."/>
            <person name="Muyzer G."/>
            <person name="Kuever J."/>
            <person name="Pereira I.A."/>
            <person name="Parshina S.N."/>
            <person name="Bernier-Latmani R."/>
            <person name="Stams A.J."/>
            <person name="Klenk H.P."/>
        </authorList>
    </citation>
    <scope>NUCLEOTIDE SEQUENCE [LARGE SCALE GENOMIC DNA]</scope>
    <source>
        <strain evidence="3">ATCC 23193 / DSM 2154 / NCIB 8452 / DL</strain>
    </source>
</reference>
<dbReference type="KEGG" id="dru:Desru_0073"/>
<dbReference type="PANTHER" id="PTHR43155:SF2">
    <property type="entry name" value="CYCLIC DI-GMP PHOSPHODIESTERASE PA4108"/>
    <property type="match status" value="1"/>
</dbReference>
<organism evidence="2 3">
    <name type="scientific">Desulforamulus ruminis (strain ATCC 23193 / DSM 2154 / NCIMB 8452 / DL)</name>
    <name type="common">Desulfotomaculum ruminis</name>
    <dbReference type="NCBI Taxonomy" id="696281"/>
    <lineage>
        <taxon>Bacteria</taxon>
        <taxon>Bacillati</taxon>
        <taxon>Bacillota</taxon>
        <taxon>Clostridia</taxon>
        <taxon>Eubacteriales</taxon>
        <taxon>Peptococcaceae</taxon>
        <taxon>Desulforamulus</taxon>
    </lineage>
</organism>
<accession>F6DLT1</accession>
<dbReference type="SUPFAM" id="SSF109604">
    <property type="entry name" value="HD-domain/PDEase-like"/>
    <property type="match status" value="1"/>
</dbReference>
<protein>
    <submittedName>
        <fullName evidence="2">Metal-dependent phosphohydrolase HD sub domain protein</fullName>
    </submittedName>
</protein>
<dbReference type="STRING" id="696281.Desru_0073"/>
<dbReference type="PANTHER" id="PTHR43155">
    <property type="entry name" value="CYCLIC DI-GMP PHOSPHODIESTERASE PA4108-RELATED"/>
    <property type="match status" value="1"/>
</dbReference>
<proteinExistence type="predicted"/>
<dbReference type="InterPro" id="IPR006675">
    <property type="entry name" value="HDIG_dom"/>
</dbReference>
<dbReference type="eggNOG" id="COG3437">
    <property type="taxonomic scope" value="Bacteria"/>
</dbReference>
<keyword evidence="2" id="KW-0378">Hydrolase</keyword>
<name>F6DLT1_DESRL</name>